<evidence type="ECO:0000313" key="2">
    <source>
        <dbReference type="EMBL" id="GBG67688.1"/>
    </source>
</evidence>
<dbReference type="Proteomes" id="UP000265515">
    <property type="component" value="Unassembled WGS sequence"/>
</dbReference>
<sequence length="242" mass="27681">MADDHYRRGSARRGGHSPERGRRDNCESSRERYTGSRNCSREDRRDDPPRRGPLVCFGCRVTGHYCTDCWRYWTDPVARRQMEADGFVCLPEFNRRTTTSPSRDCGPPPASTVQPATSRIDELDRTVASMQEFVEMECARRAERELQRREREEARRAEEAARAAEEERAARKLEKQRRREEEQMKMAKGVIYSTKVQTIFDLADKSAQERFGDILPSFDDLVKLDEGSPPASGADDNLGGVA</sequence>
<organism evidence="2 3">
    <name type="scientific">Chara braunii</name>
    <name type="common">Braun's stonewort</name>
    <dbReference type="NCBI Taxonomy" id="69332"/>
    <lineage>
        <taxon>Eukaryota</taxon>
        <taxon>Viridiplantae</taxon>
        <taxon>Streptophyta</taxon>
        <taxon>Charophyceae</taxon>
        <taxon>Charales</taxon>
        <taxon>Characeae</taxon>
        <taxon>Chara</taxon>
    </lineage>
</organism>
<evidence type="ECO:0000313" key="3">
    <source>
        <dbReference type="Proteomes" id="UP000265515"/>
    </source>
</evidence>
<evidence type="ECO:0008006" key="4">
    <source>
        <dbReference type="Google" id="ProtNLM"/>
    </source>
</evidence>
<feature type="region of interest" description="Disordered" evidence="1">
    <location>
        <begin position="1"/>
        <end position="48"/>
    </location>
</feature>
<proteinExistence type="predicted"/>
<comment type="caution">
    <text evidence="2">The sequence shown here is derived from an EMBL/GenBank/DDBJ whole genome shotgun (WGS) entry which is preliminary data.</text>
</comment>
<protein>
    <recommendedName>
        <fullName evidence="4">CCHC-type domain-containing protein</fullName>
    </recommendedName>
</protein>
<feature type="region of interest" description="Disordered" evidence="1">
    <location>
        <begin position="160"/>
        <end position="183"/>
    </location>
</feature>
<dbReference type="AlphaFoldDB" id="A0A388KCA2"/>
<dbReference type="EMBL" id="BFEA01000090">
    <property type="protein sequence ID" value="GBG67688.1"/>
    <property type="molecule type" value="Genomic_DNA"/>
</dbReference>
<gene>
    <name evidence="2" type="ORF">CBR_g816</name>
</gene>
<feature type="region of interest" description="Disordered" evidence="1">
    <location>
        <begin position="220"/>
        <end position="242"/>
    </location>
</feature>
<name>A0A388KCA2_CHABU</name>
<feature type="compositionally biased region" description="Basic and acidic residues" evidence="1">
    <location>
        <begin position="16"/>
        <end position="48"/>
    </location>
</feature>
<dbReference type="Gramene" id="GBG67688">
    <property type="protein sequence ID" value="GBG67688"/>
    <property type="gene ID" value="CBR_g816"/>
</dbReference>
<reference evidence="2 3" key="1">
    <citation type="journal article" date="2018" name="Cell">
        <title>The Chara Genome: Secondary Complexity and Implications for Plant Terrestrialization.</title>
        <authorList>
            <person name="Nishiyama T."/>
            <person name="Sakayama H."/>
            <person name="Vries J.D."/>
            <person name="Buschmann H."/>
            <person name="Saint-Marcoux D."/>
            <person name="Ullrich K.K."/>
            <person name="Haas F.B."/>
            <person name="Vanderstraeten L."/>
            <person name="Becker D."/>
            <person name="Lang D."/>
            <person name="Vosolsobe S."/>
            <person name="Rombauts S."/>
            <person name="Wilhelmsson P.K.I."/>
            <person name="Janitza P."/>
            <person name="Kern R."/>
            <person name="Heyl A."/>
            <person name="Rumpler F."/>
            <person name="Villalobos L.I.A.C."/>
            <person name="Clay J.M."/>
            <person name="Skokan R."/>
            <person name="Toyoda A."/>
            <person name="Suzuki Y."/>
            <person name="Kagoshima H."/>
            <person name="Schijlen E."/>
            <person name="Tajeshwar N."/>
            <person name="Catarino B."/>
            <person name="Hetherington A.J."/>
            <person name="Saltykova A."/>
            <person name="Bonnot C."/>
            <person name="Breuninger H."/>
            <person name="Symeonidi A."/>
            <person name="Radhakrishnan G.V."/>
            <person name="Van Nieuwerburgh F."/>
            <person name="Deforce D."/>
            <person name="Chang C."/>
            <person name="Karol K.G."/>
            <person name="Hedrich R."/>
            <person name="Ulvskov P."/>
            <person name="Glockner G."/>
            <person name="Delwiche C.F."/>
            <person name="Petrasek J."/>
            <person name="Van de Peer Y."/>
            <person name="Friml J."/>
            <person name="Beilby M."/>
            <person name="Dolan L."/>
            <person name="Kohara Y."/>
            <person name="Sugano S."/>
            <person name="Fujiyama A."/>
            <person name="Delaux P.-M."/>
            <person name="Quint M."/>
            <person name="TheiBen G."/>
            <person name="Hagemann M."/>
            <person name="Harholt J."/>
            <person name="Dunand C."/>
            <person name="Zachgo S."/>
            <person name="Langdale J."/>
            <person name="Maumus F."/>
            <person name="Straeten D.V.D."/>
            <person name="Gould S.B."/>
            <person name="Rensing S.A."/>
        </authorList>
    </citation>
    <scope>NUCLEOTIDE SEQUENCE [LARGE SCALE GENOMIC DNA]</scope>
    <source>
        <strain evidence="2 3">S276</strain>
    </source>
</reference>
<accession>A0A388KCA2</accession>
<keyword evidence="3" id="KW-1185">Reference proteome</keyword>
<evidence type="ECO:0000256" key="1">
    <source>
        <dbReference type="SAM" id="MobiDB-lite"/>
    </source>
</evidence>